<dbReference type="EMBL" id="GAIX01003921">
    <property type="protein sequence ID" value="JAA88639.1"/>
    <property type="molecule type" value="Transcribed_RNA"/>
</dbReference>
<evidence type="ECO:0000313" key="1">
    <source>
        <dbReference type="EMBL" id="JAA88639.1"/>
    </source>
</evidence>
<protein>
    <submittedName>
        <fullName evidence="1">Uncharacterized protein</fullName>
    </submittedName>
</protein>
<organism evidence="1">
    <name type="scientific">Pararge aegeria</name>
    <name type="common">speckled wood butterfly</name>
    <dbReference type="NCBI Taxonomy" id="116150"/>
    <lineage>
        <taxon>Eukaryota</taxon>
        <taxon>Metazoa</taxon>
        <taxon>Ecdysozoa</taxon>
        <taxon>Arthropoda</taxon>
        <taxon>Hexapoda</taxon>
        <taxon>Insecta</taxon>
        <taxon>Pterygota</taxon>
        <taxon>Neoptera</taxon>
        <taxon>Endopterygota</taxon>
        <taxon>Lepidoptera</taxon>
        <taxon>Glossata</taxon>
        <taxon>Ditrysia</taxon>
        <taxon>Papilionoidea</taxon>
        <taxon>Nymphalidae</taxon>
        <taxon>Satyrinae</taxon>
        <taxon>Satyrini</taxon>
        <taxon>Parargina</taxon>
        <taxon>Pararge</taxon>
    </lineage>
</organism>
<dbReference type="AlphaFoldDB" id="S4PCW9"/>
<sequence length="75" mass="8075">MSPAPTSSAGKTVMKSRSVNIKSGTNSHYKFCVKTSCSVEQCMATTLHRVCSRSTSCCTLRTRHGSKPVARVHTA</sequence>
<proteinExistence type="predicted"/>
<reference evidence="1" key="1">
    <citation type="journal article" date="2013" name="BMC Genomics">
        <title>Unscrambling butterfly oogenesis.</title>
        <authorList>
            <person name="Carter J.M."/>
            <person name="Baker S.C."/>
            <person name="Pink R."/>
            <person name="Carter D.R."/>
            <person name="Collins A."/>
            <person name="Tomlin J."/>
            <person name="Gibbs M."/>
            <person name="Breuker C.J."/>
        </authorList>
    </citation>
    <scope>NUCLEOTIDE SEQUENCE</scope>
    <source>
        <tissue evidence="1">Ovary</tissue>
    </source>
</reference>
<name>S4PCW9_9NEOP</name>
<reference evidence="1" key="2">
    <citation type="submission" date="2013-05" db="EMBL/GenBank/DDBJ databases">
        <authorList>
            <person name="Carter J.-M."/>
            <person name="Baker S.C."/>
            <person name="Pink R."/>
            <person name="Carter D.R.F."/>
            <person name="Collins A."/>
            <person name="Tomlin J."/>
            <person name="Gibbs M."/>
            <person name="Breuker C.J."/>
        </authorList>
    </citation>
    <scope>NUCLEOTIDE SEQUENCE</scope>
    <source>
        <tissue evidence="1">Ovary</tissue>
    </source>
</reference>
<accession>S4PCW9</accession>